<reference evidence="1 2" key="1">
    <citation type="submission" date="2020-08" db="EMBL/GenBank/DDBJ databases">
        <title>Genomic Encyclopedia of Type Strains, Phase III (KMG-III): the genomes of soil and plant-associated and newly described type strains.</title>
        <authorList>
            <person name="Whitman W."/>
        </authorList>
    </citation>
    <scope>NUCLEOTIDE SEQUENCE [LARGE SCALE GENOMIC DNA]</scope>
    <source>
        <strain evidence="1 2">CECT 5995</strain>
    </source>
</reference>
<proteinExistence type="predicted"/>
<sequence>MYQDPNLVRQRYASVNLNDRERTLLDALVYHSGQPRSVLLREMLLKEAYDRLGVGRLYNANLARGAQ</sequence>
<keyword evidence="2" id="KW-1185">Reference proteome</keyword>
<protein>
    <submittedName>
        <fullName evidence="1">Uncharacterized protein</fullName>
    </submittedName>
</protein>
<dbReference type="Proteomes" id="UP000525987">
    <property type="component" value="Unassembled WGS sequence"/>
</dbReference>
<dbReference type="AlphaFoldDB" id="A0A7W5BY44"/>
<evidence type="ECO:0000313" key="1">
    <source>
        <dbReference type="EMBL" id="MBB3141240.1"/>
    </source>
</evidence>
<comment type="caution">
    <text evidence="1">The sequence shown here is derived from an EMBL/GenBank/DDBJ whole genome shotgun (WGS) entry which is preliminary data.</text>
</comment>
<dbReference type="EMBL" id="JACHXM010000008">
    <property type="protein sequence ID" value="MBB3141240.1"/>
    <property type="molecule type" value="Genomic_DNA"/>
</dbReference>
<accession>A0A7W5BY44</accession>
<evidence type="ECO:0000313" key="2">
    <source>
        <dbReference type="Proteomes" id="UP000525987"/>
    </source>
</evidence>
<organism evidence="1 2">
    <name type="scientific">Halomonas organivorans</name>
    <dbReference type="NCBI Taxonomy" id="257772"/>
    <lineage>
        <taxon>Bacteria</taxon>
        <taxon>Pseudomonadati</taxon>
        <taxon>Pseudomonadota</taxon>
        <taxon>Gammaproteobacteria</taxon>
        <taxon>Oceanospirillales</taxon>
        <taxon>Halomonadaceae</taxon>
        <taxon>Halomonas</taxon>
    </lineage>
</organism>
<dbReference type="RefSeq" id="WP_183387624.1">
    <property type="nucleotide sequence ID" value="NZ_JACHXM010000008.1"/>
</dbReference>
<name>A0A7W5BY44_9GAMM</name>
<gene>
    <name evidence="1" type="ORF">FHR96_002117</name>
</gene>